<keyword evidence="19" id="KW-1185">Reference proteome</keyword>
<evidence type="ECO:0000259" key="17">
    <source>
        <dbReference type="PROSITE" id="PS52004"/>
    </source>
</evidence>
<dbReference type="InterPro" id="IPR017568">
    <property type="entry name" value="3-oxoacyl-ACP_synth-2"/>
</dbReference>
<organism evidence="18 19">
    <name type="scientific">Reticulibacter mediterranei</name>
    <dbReference type="NCBI Taxonomy" id="2778369"/>
    <lineage>
        <taxon>Bacteria</taxon>
        <taxon>Bacillati</taxon>
        <taxon>Chloroflexota</taxon>
        <taxon>Ktedonobacteria</taxon>
        <taxon>Ktedonobacterales</taxon>
        <taxon>Reticulibacteraceae</taxon>
        <taxon>Reticulibacter</taxon>
    </lineage>
</organism>
<comment type="similarity">
    <text evidence="2 14 16">Belongs to the thiolase-like superfamily. Beta-ketoacyl-ACP synthases family.</text>
</comment>
<evidence type="ECO:0000256" key="3">
    <source>
        <dbReference type="ARBA" id="ARBA00012356"/>
    </source>
</evidence>
<dbReference type="NCBIfam" id="TIGR03150">
    <property type="entry name" value="fabF"/>
    <property type="match status" value="1"/>
</dbReference>
<dbReference type="GO" id="GO:0005829">
    <property type="term" value="C:cytosol"/>
    <property type="evidence" value="ECO:0007669"/>
    <property type="project" value="TreeGrafter"/>
</dbReference>
<feature type="domain" description="Ketosynthase family 3 (KS3)" evidence="17">
    <location>
        <begin position="1"/>
        <end position="409"/>
    </location>
</feature>
<keyword evidence="8" id="KW-0443">Lipid metabolism</keyword>
<dbReference type="InterPro" id="IPR014030">
    <property type="entry name" value="Ketoacyl_synth_N"/>
</dbReference>
<proteinExistence type="inferred from homology"/>
<comment type="catalytic activity">
    <reaction evidence="12 14">
        <text>(9Z)-hexadecenoyl-[ACP] + malonyl-[ACP] + H(+) = 3-oxo-(11Z)-octadecenoyl-[ACP] + holo-[ACP] + CO2</text>
        <dbReference type="Rhea" id="RHEA:55040"/>
        <dbReference type="Rhea" id="RHEA-COMP:9623"/>
        <dbReference type="Rhea" id="RHEA-COMP:9685"/>
        <dbReference type="Rhea" id="RHEA-COMP:10800"/>
        <dbReference type="Rhea" id="RHEA-COMP:14074"/>
        <dbReference type="ChEBI" id="CHEBI:15378"/>
        <dbReference type="ChEBI" id="CHEBI:16526"/>
        <dbReference type="ChEBI" id="CHEBI:64479"/>
        <dbReference type="ChEBI" id="CHEBI:78449"/>
        <dbReference type="ChEBI" id="CHEBI:83989"/>
        <dbReference type="ChEBI" id="CHEBI:138538"/>
        <dbReference type="EC" id="2.3.1.179"/>
    </reaction>
</comment>
<gene>
    <name evidence="18" type="ORF">KSF_036120</name>
</gene>
<name>A0A8J3MZW6_9CHLR</name>
<dbReference type="EMBL" id="BNJK01000001">
    <property type="protein sequence ID" value="GHO93564.1"/>
    <property type="molecule type" value="Genomic_DNA"/>
</dbReference>
<dbReference type="CDD" id="cd00834">
    <property type="entry name" value="KAS_I_II"/>
    <property type="match status" value="1"/>
</dbReference>
<reference evidence="18" key="1">
    <citation type="submission" date="2020-10" db="EMBL/GenBank/DDBJ databases">
        <title>Taxonomic study of unclassified bacteria belonging to the class Ktedonobacteria.</title>
        <authorList>
            <person name="Yabe S."/>
            <person name="Wang C.M."/>
            <person name="Zheng Y."/>
            <person name="Sakai Y."/>
            <person name="Cavaletti L."/>
            <person name="Monciardini P."/>
            <person name="Donadio S."/>
        </authorList>
    </citation>
    <scope>NUCLEOTIDE SEQUENCE</scope>
    <source>
        <strain evidence="18">ID150040</strain>
    </source>
</reference>
<evidence type="ECO:0000313" key="18">
    <source>
        <dbReference type="EMBL" id="GHO93564.1"/>
    </source>
</evidence>
<dbReference type="Proteomes" id="UP000597444">
    <property type="component" value="Unassembled WGS sequence"/>
</dbReference>
<dbReference type="FunFam" id="3.40.47.10:FF:000009">
    <property type="entry name" value="3-oxoacyl-[acyl-carrier-protein] synthase 2"/>
    <property type="match status" value="1"/>
</dbReference>
<comment type="catalytic activity">
    <reaction evidence="13 14">
        <text>a fatty acyl-[ACP] + malonyl-[ACP] + H(+) = a 3-oxoacyl-[ACP] + holo-[ACP] + CO2</text>
        <dbReference type="Rhea" id="RHEA:22836"/>
        <dbReference type="Rhea" id="RHEA-COMP:9623"/>
        <dbReference type="Rhea" id="RHEA-COMP:9685"/>
        <dbReference type="Rhea" id="RHEA-COMP:9916"/>
        <dbReference type="Rhea" id="RHEA-COMP:14125"/>
        <dbReference type="ChEBI" id="CHEBI:15378"/>
        <dbReference type="ChEBI" id="CHEBI:16526"/>
        <dbReference type="ChEBI" id="CHEBI:64479"/>
        <dbReference type="ChEBI" id="CHEBI:78449"/>
        <dbReference type="ChEBI" id="CHEBI:78776"/>
        <dbReference type="ChEBI" id="CHEBI:138651"/>
    </reaction>
</comment>
<keyword evidence="9 14" id="KW-0275">Fatty acid biosynthesis</keyword>
<dbReference type="PANTHER" id="PTHR11712:SF336">
    <property type="entry name" value="3-OXOACYL-[ACYL-CARRIER-PROTEIN] SYNTHASE, MITOCHONDRIAL"/>
    <property type="match status" value="1"/>
</dbReference>
<evidence type="ECO:0000256" key="16">
    <source>
        <dbReference type="RuleBase" id="RU003694"/>
    </source>
</evidence>
<dbReference type="InterPro" id="IPR000794">
    <property type="entry name" value="Beta-ketoacyl_synthase"/>
</dbReference>
<evidence type="ECO:0000256" key="11">
    <source>
        <dbReference type="ARBA" id="ARBA00024006"/>
    </source>
</evidence>
<evidence type="ECO:0000256" key="2">
    <source>
        <dbReference type="ARBA" id="ARBA00008467"/>
    </source>
</evidence>
<evidence type="ECO:0000256" key="7">
    <source>
        <dbReference type="ARBA" id="ARBA00022832"/>
    </source>
</evidence>
<dbReference type="EC" id="2.3.1.179" evidence="3 14"/>
<evidence type="ECO:0000256" key="8">
    <source>
        <dbReference type="ARBA" id="ARBA00023098"/>
    </source>
</evidence>
<keyword evidence="7" id="KW-0276">Fatty acid metabolism</keyword>
<evidence type="ECO:0000313" key="19">
    <source>
        <dbReference type="Proteomes" id="UP000597444"/>
    </source>
</evidence>
<comment type="function">
    <text evidence="11 14">Involved in the type II fatty acid elongation cycle. Catalyzes the elongation of a wide range of acyl-ACP by the addition of two carbons from malonyl-ACP to an acyl acceptor. Can efficiently catalyze the conversion of palmitoleoyl-ACP (cis-hexadec-9-enoyl-ACP) to cis-vaccenoyl-ACP (cis-octadec-11-enoyl-ACP), an essential step in the thermal regulation of fatty acid composition.</text>
</comment>
<dbReference type="Pfam" id="PF02801">
    <property type="entry name" value="Ketoacyl-synt_C"/>
    <property type="match status" value="1"/>
</dbReference>
<sequence length="412" mass="43883">MSRVVVTGLGLVTSLGNDLASNWEAICQGKSGIGEITAYDSSKHRVHFAGEIKNFDPSLYMDRKEVRRNDPYEQLAIATSKQALAHAKLEITPDIADEVGVYIGSGIGGLVTLHDQFRVLHDKGPDRISPFFINMMIIDGAPGIVSIMTGAKGPNWAAVSACATSGNTIGEAWEAIRRGDAKVMIAGGSEKAVTPIAMAAFDNMHALSRRNDDPQGASRPFDATRDGFIMGEGSAMLILEDLEFAKARGATILAELVGYGCTSDAHHVTEPAPGGEGLARAMRRALKKAGLQPEQVDYINAHGTSTPPNDSTETRAIKTIFGEHAYKLAVSSTKSMTGHTLGAAGAVEAVISIQSILNGIIPPTINLHHPDPECDLDYVPNEARHATVNVAMSNVLGFGGHNISLIFKRYEE</sequence>
<dbReference type="UniPathway" id="UPA00094"/>
<dbReference type="Pfam" id="PF00109">
    <property type="entry name" value="ketoacyl-synt"/>
    <property type="match status" value="1"/>
</dbReference>
<evidence type="ECO:0000256" key="9">
    <source>
        <dbReference type="ARBA" id="ARBA00023160"/>
    </source>
</evidence>
<evidence type="ECO:0000256" key="10">
    <source>
        <dbReference type="ARBA" id="ARBA00023315"/>
    </source>
</evidence>
<dbReference type="NCBIfam" id="NF005589">
    <property type="entry name" value="PRK07314.1"/>
    <property type="match status" value="1"/>
</dbReference>
<comment type="pathway">
    <text evidence="1 14">Lipid metabolism; fatty acid biosynthesis.</text>
</comment>
<feature type="active site" description="For beta-ketoacyl synthase activity" evidence="15">
    <location>
        <position position="162"/>
    </location>
</feature>
<evidence type="ECO:0000256" key="13">
    <source>
        <dbReference type="ARBA" id="ARBA00047659"/>
    </source>
</evidence>
<dbReference type="RefSeq" id="WP_220204342.1">
    <property type="nucleotide sequence ID" value="NZ_BNJK01000001.1"/>
</dbReference>
<evidence type="ECO:0000256" key="1">
    <source>
        <dbReference type="ARBA" id="ARBA00005194"/>
    </source>
</evidence>
<dbReference type="PROSITE" id="PS52004">
    <property type="entry name" value="KS3_2"/>
    <property type="match status" value="1"/>
</dbReference>
<dbReference type="InterPro" id="IPR014031">
    <property type="entry name" value="Ketoacyl_synth_C"/>
</dbReference>
<dbReference type="PROSITE" id="PS00606">
    <property type="entry name" value="KS3_1"/>
    <property type="match status" value="1"/>
</dbReference>
<keyword evidence="5 14" id="KW-0444">Lipid biosynthesis</keyword>
<dbReference type="SUPFAM" id="SSF53901">
    <property type="entry name" value="Thiolase-like"/>
    <property type="match status" value="2"/>
</dbReference>
<dbReference type="GO" id="GO:0004315">
    <property type="term" value="F:3-oxoacyl-[acyl-carrier-protein] synthase activity"/>
    <property type="evidence" value="ECO:0007669"/>
    <property type="project" value="UniProtKB-UniRule"/>
</dbReference>
<dbReference type="InterPro" id="IPR018201">
    <property type="entry name" value="Ketoacyl_synth_AS"/>
</dbReference>
<dbReference type="Gene3D" id="3.40.47.10">
    <property type="match status" value="1"/>
</dbReference>
<dbReference type="InterPro" id="IPR020841">
    <property type="entry name" value="PKS_Beta-ketoAc_synthase_dom"/>
</dbReference>
<evidence type="ECO:0000256" key="5">
    <source>
        <dbReference type="ARBA" id="ARBA00022516"/>
    </source>
</evidence>
<evidence type="ECO:0000256" key="12">
    <source>
        <dbReference type="ARBA" id="ARBA00047318"/>
    </source>
</evidence>
<protein>
    <recommendedName>
        <fullName evidence="4 14">3-oxoacyl-[acyl-carrier-protein] synthase 2</fullName>
        <ecNumber evidence="3 14">2.3.1.179</ecNumber>
    </recommendedName>
</protein>
<dbReference type="PANTHER" id="PTHR11712">
    <property type="entry name" value="POLYKETIDE SYNTHASE-RELATED"/>
    <property type="match status" value="1"/>
</dbReference>
<dbReference type="SMART" id="SM00825">
    <property type="entry name" value="PKS_KS"/>
    <property type="match status" value="1"/>
</dbReference>
<accession>A0A8J3MZW6</accession>
<dbReference type="PIRSF" id="PIRSF000447">
    <property type="entry name" value="KAS_II"/>
    <property type="match status" value="1"/>
</dbReference>
<dbReference type="AlphaFoldDB" id="A0A8J3MZW6"/>
<comment type="caution">
    <text evidence="18">The sequence shown here is derived from an EMBL/GenBank/DDBJ whole genome shotgun (WGS) entry which is preliminary data.</text>
</comment>
<evidence type="ECO:0000256" key="4">
    <source>
        <dbReference type="ARBA" id="ARBA00014657"/>
    </source>
</evidence>
<dbReference type="GO" id="GO:0006633">
    <property type="term" value="P:fatty acid biosynthetic process"/>
    <property type="evidence" value="ECO:0007669"/>
    <property type="project" value="UniProtKB-UniRule"/>
</dbReference>
<evidence type="ECO:0000256" key="6">
    <source>
        <dbReference type="ARBA" id="ARBA00022679"/>
    </source>
</evidence>
<keyword evidence="6 14" id="KW-0808">Transferase</keyword>
<keyword evidence="10 14" id="KW-0012">Acyltransferase</keyword>
<evidence type="ECO:0000256" key="14">
    <source>
        <dbReference type="PIRNR" id="PIRNR000447"/>
    </source>
</evidence>
<dbReference type="InterPro" id="IPR016039">
    <property type="entry name" value="Thiolase-like"/>
</dbReference>
<evidence type="ECO:0000256" key="15">
    <source>
        <dbReference type="PIRSR" id="PIRSR000447-1"/>
    </source>
</evidence>